<evidence type="ECO:0000313" key="3">
    <source>
        <dbReference type="Proteomes" id="UP000245212"/>
    </source>
</evidence>
<comment type="caution">
    <text evidence="2">The sequence shown here is derived from an EMBL/GenBank/DDBJ whole genome shotgun (WGS) entry which is preliminary data.</text>
</comment>
<accession>A0A2V1K5D8</accession>
<evidence type="ECO:0000256" key="1">
    <source>
        <dbReference type="SAM" id="MobiDB-lite"/>
    </source>
</evidence>
<gene>
    <name evidence="2" type="ORF">DD235_00115</name>
</gene>
<protein>
    <recommendedName>
        <fullName evidence="4">MYND finger</fullName>
    </recommendedName>
</protein>
<dbReference type="Proteomes" id="UP000245212">
    <property type="component" value="Unassembled WGS sequence"/>
</dbReference>
<feature type="compositionally biased region" description="Low complexity" evidence="1">
    <location>
        <begin position="32"/>
        <end position="53"/>
    </location>
</feature>
<reference evidence="3" key="1">
    <citation type="submission" date="2018-05" db="EMBL/GenBank/DDBJ databases">
        <authorList>
            <person name="Li Y."/>
        </authorList>
    </citation>
    <scope>NUCLEOTIDE SEQUENCE [LARGE SCALE GENOMIC DNA]</scope>
    <source>
        <strain evidence="3">3d-2-2</strain>
    </source>
</reference>
<dbReference type="EMBL" id="QETA01000001">
    <property type="protein sequence ID" value="PWF24645.1"/>
    <property type="molecule type" value="Genomic_DNA"/>
</dbReference>
<keyword evidence="3" id="KW-1185">Reference proteome</keyword>
<dbReference type="RefSeq" id="WP_109060050.1">
    <property type="nucleotide sequence ID" value="NZ_QETA01000001.1"/>
</dbReference>
<evidence type="ECO:0000313" key="2">
    <source>
        <dbReference type="EMBL" id="PWF24645.1"/>
    </source>
</evidence>
<organism evidence="2 3">
    <name type="scientific">Corticimicrobacter populi</name>
    <dbReference type="NCBI Taxonomy" id="2175229"/>
    <lineage>
        <taxon>Bacteria</taxon>
        <taxon>Pseudomonadati</taxon>
        <taxon>Pseudomonadota</taxon>
        <taxon>Betaproteobacteria</taxon>
        <taxon>Burkholderiales</taxon>
        <taxon>Alcaligenaceae</taxon>
        <taxon>Corticimicrobacter</taxon>
    </lineage>
</organism>
<evidence type="ECO:0008006" key="4">
    <source>
        <dbReference type="Google" id="ProtNLM"/>
    </source>
</evidence>
<dbReference type="InterPro" id="IPR049708">
    <property type="entry name" value="PP0621-like"/>
</dbReference>
<dbReference type="NCBIfam" id="NF041023">
    <property type="entry name" value="PP0621_fam"/>
    <property type="match status" value="1"/>
</dbReference>
<sequence>MGKILFWFILILAVLLAGRLLGHAAAKRAARARQPAAQRPAQPGRGPAAPAAAQGSEEMVRCAHCGIHLPRSEALLQQGKTWCGSEHARLGVRPERTH</sequence>
<proteinExistence type="predicted"/>
<name>A0A2V1K5D8_9BURK</name>
<dbReference type="AlphaFoldDB" id="A0A2V1K5D8"/>
<feature type="region of interest" description="Disordered" evidence="1">
    <location>
        <begin position="28"/>
        <end position="53"/>
    </location>
</feature>